<sequence>MINSSLGDLQPEGEAIKADASELREPGDLISVSQKELILKSCHHHHHHHHTTTTRHRRCTEPPTHVLRTTSSDLHFVFHFETRLLDCCRLFGSEKKKLECRHSGHICSSGGHGLLRPFLVCPSWTHWGGAIESRGVRCYGSDLHLHEIGSSDIRNQSLQIPLPPPSCHQAGYNAKRVESL</sequence>
<reference evidence="1" key="1">
    <citation type="submission" date="2020-03" db="EMBL/GenBank/DDBJ databases">
        <authorList>
            <person name="Weist P."/>
        </authorList>
    </citation>
    <scope>NUCLEOTIDE SEQUENCE</scope>
</reference>
<evidence type="ECO:0000313" key="2">
    <source>
        <dbReference type="Proteomes" id="UP001153269"/>
    </source>
</evidence>
<gene>
    <name evidence="1" type="ORF">PLEPLA_LOCUS6134</name>
</gene>
<name>A0A9N7TSF7_PLEPL</name>
<organism evidence="1 2">
    <name type="scientific">Pleuronectes platessa</name>
    <name type="common">European plaice</name>
    <dbReference type="NCBI Taxonomy" id="8262"/>
    <lineage>
        <taxon>Eukaryota</taxon>
        <taxon>Metazoa</taxon>
        <taxon>Chordata</taxon>
        <taxon>Craniata</taxon>
        <taxon>Vertebrata</taxon>
        <taxon>Euteleostomi</taxon>
        <taxon>Actinopterygii</taxon>
        <taxon>Neopterygii</taxon>
        <taxon>Teleostei</taxon>
        <taxon>Neoteleostei</taxon>
        <taxon>Acanthomorphata</taxon>
        <taxon>Carangaria</taxon>
        <taxon>Pleuronectiformes</taxon>
        <taxon>Pleuronectoidei</taxon>
        <taxon>Pleuronectidae</taxon>
        <taxon>Pleuronectes</taxon>
    </lineage>
</organism>
<keyword evidence="2" id="KW-1185">Reference proteome</keyword>
<protein>
    <submittedName>
        <fullName evidence="1">Uncharacterized protein</fullName>
    </submittedName>
</protein>
<evidence type="ECO:0000313" key="1">
    <source>
        <dbReference type="EMBL" id="CAB1418310.1"/>
    </source>
</evidence>
<dbReference type="EMBL" id="CADEAL010000316">
    <property type="protein sequence ID" value="CAB1418310.1"/>
    <property type="molecule type" value="Genomic_DNA"/>
</dbReference>
<proteinExistence type="predicted"/>
<accession>A0A9N7TSF7</accession>
<comment type="caution">
    <text evidence="1">The sequence shown here is derived from an EMBL/GenBank/DDBJ whole genome shotgun (WGS) entry which is preliminary data.</text>
</comment>
<dbReference type="AlphaFoldDB" id="A0A9N7TSF7"/>
<dbReference type="Proteomes" id="UP001153269">
    <property type="component" value="Unassembled WGS sequence"/>
</dbReference>